<dbReference type="Proteomes" id="UP000000844">
    <property type="component" value="Chromosome"/>
</dbReference>
<dbReference type="SUPFAM" id="SSF48498">
    <property type="entry name" value="Tetracyclin repressor-like, C-terminal domain"/>
    <property type="match status" value="1"/>
</dbReference>
<keyword evidence="8" id="KW-1185">Reference proteome</keyword>
<organism evidence="7 8">
    <name type="scientific">Stackebrandtia nassauensis (strain DSM 44728 / CIP 108903 / NRRL B-16338 / NBRC 102104 / LLR-40K-21)</name>
    <dbReference type="NCBI Taxonomy" id="446470"/>
    <lineage>
        <taxon>Bacteria</taxon>
        <taxon>Bacillati</taxon>
        <taxon>Actinomycetota</taxon>
        <taxon>Actinomycetes</taxon>
        <taxon>Glycomycetales</taxon>
        <taxon>Glycomycetaceae</taxon>
        <taxon>Stackebrandtia</taxon>
    </lineage>
</organism>
<evidence type="ECO:0000256" key="1">
    <source>
        <dbReference type="ARBA" id="ARBA00023015"/>
    </source>
</evidence>
<gene>
    <name evidence="7" type="ordered locus">Snas_1265</name>
</gene>
<dbReference type="HOGENOM" id="CLU_069356_9_1_11"/>
<feature type="DNA-binding region" description="H-T-H motif" evidence="4">
    <location>
        <begin position="49"/>
        <end position="68"/>
    </location>
</feature>
<dbReference type="PANTHER" id="PTHR30055">
    <property type="entry name" value="HTH-TYPE TRANSCRIPTIONAL REGULATOR RUTR"/>
    <property type="match status" value="1"/>
</dbReference>
<dbReference type="AlphaFoldDB" id="D3PU28"/>
<dbReference type="Gene3D" id="1.10.357.10">
    <property type="entry name" value="Tetracycline Repressor, domain 2"/>
    <property type="match status" value="1"/>
</dbReference>
<proteinExistence type="predicted"/>
<protein>
    <submittedName>
        <fullName evidence="7">Transcriptional regulator, TetR family</fullName>
    </submittedName>
</protein>
<keyword evidence="2 4" id="KW-0238">DNA-binding</keyword>
<evidence type="ECO:0000256" key="4">
    <source>
        <dbReference type="PROSITE-ProRule" id="PRU00335"/>
    </source>
</evidence>
<evidence type="ECO:0000256" key="2">
    <source>
        <dbReference type="ARBA" id="ARBA00023125"/>
    </source>
</evidence>
<evidence type="ECO:0000313" key="8">
    <source>
        <dbReference type="Proteomes" id="UP000000844"/>
    </source>
</evidence>
<name>D3PU28_STANL</name>
<dbReference type="InterPro" id="IPR009057">
    <property type="entry name" value="Homeodomain-like_sf"/>
</dbReference>
<dbReference type="PROSITE" id="PS50977">
    <property type="entry name" value="HTH_TETR_2"/>
    <property type="match status" value="1"/>
</dbReference>
<sequence length="249" mass="27522">MLYRSATLYSDPVGTSEPSRRQRLREQTTAEIKDTALSLMSSGGPDAITLRAIARRMGMTPNAIYGYFATRDDLITTLIDELYTSLVDAVETARDAHPADDPAGRIQAWGESFRSWSLANPEGFRLIYGDPVRDYQPPEGGAAPEAQHRACLGLVGLAVGAWPRVHDKDASSYRWSDFDKGLVGKVREAFPDQPPGVLALALRLWGRFQGLVSLEIYGHLRYQTARPAKLYRDELAATLRSLNLTPSGR</sequence>
<accession>D3PU28</accession>
<dbReference type="InterPro" id="IPR050109">
    <property type="entry name" value="HTH-type_TetR-like_transc_reg"/>
</dbReference>
<keyword evidence="3" id="KW-0804">Transcription</keyword>
<dbReference type="Pfam" id="PF00440">
    <property type="entry name" value="TetR_N"/>
    <property type="match status" value="1"/>
</dbReference>
<dbReference type="GO" id="GO:0000976">
    <property type="term" value="F:transcription cis-regulatory region binding"/>
    <property type="evidence" value="ECO:0007669"/>
    <property type="project" value="TreeGrafter"/>
</dbReference>
<feature type="region of interest" description="Disordered" evidence="5">
    <location>
        <begin position="1"/>
        <end position="25"/>
    </location>
</feature>
<keyword evidence="1" id="KW-0805">Transcription regulation</keyword>
<evidence type="ECO:0000256" key="3">
    <source>
        <dbReference type="ARBA" id="ARBA00023163"/>
    </source>
</evidence>
<dbReference type="GO" id="GO:0003700">
    <property type="term" value="F:DNA-binding transcription factor activity"/>
    <property type="evidence" value="ECO:0007669"/>
    <property type="project" value="TreeGrafter"/>
</dbReference>
<evidence type="ECO:0000313" key="7">
    <source>
        <dbReference type="EMBL" id="ADD40974.1"/>
    </source>
</evidence>
<dbReference type="SUPFAM" id="SSF46689">
    <property type="entry name" value="Homeodomain-like"/>
    <property type="match status" value="1"/>
</dbReference>
<dbReference type="EMBL" id="CP001778">
    <property type="protein sequence ID" value="ADD40974.1"/>
    <property type="molecule type" value="Genomic_DNA"/>
</dbReference>
<dbReference type="KEGG" id="sna:Snas_1265"/>
<dbReference type="STRING" id="446470.Snas_1265"/>
<dbReference type="PANTHER" id="PTHR30055:SF234">
    <property type="entry name" value="HTH-TYPE TRANSCRIPTIONAL REGULATOR BETI"/>
    <property type="match status" value="1"/>
</dbReference>
<dbReference type="InterPro" id="IPR025996">
    <property type="entry name" value="MT1864/Rv1816-like_C"/>
</dbReference>
<reference evidence="7 8" key="1">
    <citation type="journal article" date="2009" name="Stand. Genomic Sci.">
        <title>Complete genome sequence of Stackebrandtia nassauensis type strain (LLR-40K-21).</title>
        <authorList>
            <person name="Munk C."/>
            <person name="Lapidus A."/>
            <person name="Copeland A."/>
            <person name="Jando M."/>
            <person name="Mayilraj S."/>
            <person name="Glavina Del Rio T."/>
            <person name="Nolan M."/>
            <person name="Chen F."/>
            <person name="Lucas S."/>
            <person name="Tice H."/>
            <person name="Cheng J.F."/>
            <person name="Han C."/>
            <person name="Detter J.C."/>
            <person name="Bruce D."/>
            <person name="Goodwin L."/>
            <person name="Chain P."/>
            <person name="Pitluck S."/>
            <person name="Goker M."/>
            <person name="Ovchinikova G."/>
            <person name="Pati A."/>
            <person name="Ivanova N."/>
            <person name="Mavromatis K."/>
            <person name="Chen A."/>
            <person name="Palaniappan K."/>
            <person name="Land M."/>
            <person name="Hauser L."/>
            <person name="Chang Y.J."/>
            <person name="Jeffries C.D."/>
            <person name="Bristow J."/>
            <person name="Eisen J.A."/>
            <person name="Markowitz V."/>
            <person name="Hugenholtz P."/>
            <person name="Kyrpides N.C."/>
            <person name="Klenk H.P."/>
        </authorList>
    </citation>
    <scope>NUCLEOTIDE SEQUENCE [LARGE SCALE GENOMIC DNA]</scope>
    <source>
        <strain evidence="8">DSM 44728 / CIP 108903 / NRRL B-16338 / NBRC 102104 / LLR-40K-21</strain>
    </source>
</reference>
<feature type="domain" description="HTH tetR-type" evidence="6">
    <location>
        <begin position="26"/>
        <end position="86"/>
    </location>
</feature>
<evidence type="ECO:0000259" key="6">
    <source>
        <dbReference type="PROSITE" id="PS50977"/>
    </source>
</evidence>
<dbReference type="InterPro" id="IPR001647">
    <property type="entry name" value="HTH_TetR"/>
</dbReference>
<evidence type="ECO:0000256" key="5">
    <source>
        <dbReference type="SAM" id="MobiDB-lite"/>
    </source>
</evidence>
<dbReference type="eggNOG" id="COG1309">
    <property type="taxonomic scope" value="Bacteria"/>
</dbReference>
<dbReference type="Pfam" id="PF13305">
    <property type="entry name" value="TetR_C_33"/>
    <property type="match status" value="1"/>
</dbReference>
<dbReference type="InterPro" id="IPR036271">
    <property type="entry name" value="Tet_transcr_reg_TetR-rel_C_sf"/>
</dbReference>